<accession>A0ABT8G7K2</accession>
<name>A0ABT8G7K2_9MICO</name>
<dbReference type="EMBL" id="JAUHPW010000003">
    <property type="protein sequence ID" value="MDN4475127.1"/>
    <property type="molecule type" value="Genomic_DNA"/>
</dbReference>
<dbReference type="Proteomes" id="UP001172728">
    <property type="component" value="Unassembled WGS sequence"/>
</dbReference>
<feature type="chain" id="PRO_5046902949" description="PQQ-like domain-containing protein" evidence="1">
    <location>
        <begin position="28"/>
        <end position="436"/>
    </location>
</feature>
<sequence>MSISPLAKRAATLAGASALVLSLAACATDDTEATTSADALEVESHDDHDHETTAAATEMAAQTPRIVVTYDGGILVLDANTLETEADIELAGFNRLNDAGDGRHVGVSTTGGFQILDAGTWSQAHGDHSHYFTTAPSLTDLMIEAEIPGHLVVHDGLAAFFDDGTGQVTVVEADEWEHMVEEGHLDIVREYTTADAHHGVAVASDGGELLVTIGDEDGRTGAMLLDEAGEVLASSEQCPGVHGETAFTTSDGNELFMVGCDDGALAFHGDHVHKVQADESYARTGNLHSVDGNDIVLGDRKTDPEGGIGLTEITLIDPEAETIEVVDPFDGDQAEYTWRGLARGADGEALVLGTDGALRVIDEQTGDVLRSIDVVDAWEVPEAWQTAHPALTVVAGMAYVTEPATGTIQIVDYVGGEIWKSVEVGVATNEIVGVTG</sequence>
<evidence type="ECO:0008006" key="4">
    <source>
        <dbReference type="Google" id="ProtNLM"/>
    </source>
</evidence>
<protein>
    <recommendedName>
        <fullName evidence="4">PQQ-like domain-containing protein</fullName>
    </recommendedName>
</protein>
<dbReference type="InterPro" id="IPR015943">
    <property type="entry name" value="WD40/YVTN_repeat-like_dom_sf"/>
</dbReference>
<evidence type="ECO:0000256" key="1">
    <source>
        <dbReference type="SAM" id="SignalP"/>
    </source>
</evidence>
<dbReference type="Gene3D" id="2.130.10.10">
    <property type="entry name" value="YVTN repeat-like/Quinoprotein amine dehydrogenase"/>
    <property type="match status" value="1"/>
</dbReference>
<keyword evidence="3" id="KW-1185">Reference proteome</keyword>
<dbReference type="InterPro" id="IPR011044">
    <property type="entry name" value="Quino_amine_DH_bsu"/>
</dbReference>
<evidence type="ECO:0000313" key="3">
    <source>
        <dbReference type="Proteomes" id="UP001172728"/>
    </source>
</evidence>
<dbReference type="SUPFAM" id="SSF50969">
    <property type="entry name" value="YVTN repeat-like/Quinoprotein amine dehydrogenase"/>
    <property type="match status" value="1"/>
</dbReference>
<gene>
    <name evidence="2" type="ORF">QQX09_04550</name>
</gene>
<comment type="caution">
    <text evidence="2">The sequence shown here is derived from an EMBL/GenBank/DDBJ whole genome shotgun (WGS) entry which is preliminary data.</text>
</comment>
<keyword evidence="1" id="KW-0732">Signal</keyword>
<feature type="signal peptide" evidence="1">
    <location>
        <begin position="1"/>
        <end position="27"/>
    </location>
</feature>
<dbReference type="RefSeq" id="WP_301131579.1">
    <property type="nucleotide sequence ID" value="NZ_JAUHPW010000003.1"/>
</dbReference>
<evidence type="ECO:0000313" key="2">
    <source>
        <dbReference type="EMBL" id="MDN4475127.1"/>
    </source>
</evidence>
<reference evidence="2" key="1">
    <citation type="submission" date="2023-06" db="EMBL/GenBank/DDBJ databases">
        <title>Sysu t00192.</title>
        <authorList>
            <person name="Gao L."/>
            <person name="Fang B.-Z."/>
            <person name="Li W.-J."/>
        </authorList>
    </citation>
    <scope>NUCLEOTIDE SEQUENCE</scope>
    <source>
        <strain evidence="2">SYSU T00192</strain>
    </source>
</reference>
<proteinExistence type="predicted"/>
<organism evidence="2 3">
    <name type="scientific">Demequina litoralis</name>
    <dbReference type="NCBI Taxonomy" id="3051660"/>
    <lineage>
        <taxon>Bacteria</taxon>
        <taxon>Bacillati</taxon>
        <taxon>Actinomycetota</taxon>
        <taxon>Actinomycetes</taxon>
        <taxon>Micrococcales</taxon>
        <taxon>Demequinaceae</taxon>
        <taxon>Demequina</taxon>
    </lineage>
</organism>